<reference evidence="1" key="1">
    <citation type="submission" date="2009-06" db="EMBL/GenBank/DDBJ databases">
        <title>Complete sequence of chromosome 1 of Variovorax paradoxus S110.</title>
        <authorList>
            <consortium name="US DOE Joint Genome Institute"/>
            <person name="Lucas S."/>
            <person name="Copeland A."/>
            <person name="Lapidus A."/>
            <person name="Glavina del Rio T."/>
            <person name="Tice H."/>
            <person name="Bruce D."/>
            <person name="Goodwin L."/>
            <person name="Pitluck S."/>
            <person name="Chertkov O."/>
            <person name="Brettin T."/>
            <person name="Detter J.C."/>
            <person name="Han C."/>
            <person name="Larimer F."/>
            <person name="Land M."/>
            <person name="Hauser L."/>
            <person name="Kyrpides N."/>
            <person name="Ovchinnikova G."/>
            <person name="Orwin P."/>
            <person name="Leadbetter J.R."/>
            <person name="Spain J.C."/>
            <person name="Han J.I."/>
        </authorList>
    </citation>
    <scope>NUCLEOTIDE SEQUENCE</scope>
    <source>
        <strain evidence="1">S110</strain>
    </source>
</reference>
<dbReference type="KEGG" id="vap:Vapar_2472"/>
<dbReference type="EMBL" id="CP001635">
    <property type="protein sequence ID" value="ACS19098.1"/>
    <property type="molecule type" value="Genomic_DNA"/>
</dbReference>
<name>C5CJP5_VARPS</name>
<organism evidence="1">
    <name type="scientific">Variovorax paradoxus (strain S110)</name>
    <dbReference type="NCBI Taxonomy" id="543728"/>
    <lineage>
        <taxon>Bacteria</taxon>
        <taxon>Pseudomonadati</taxon>
        <taxon>Pseudomonadota</taxon>
        <taxon>Betaproteobacteria</taxon>
        <taxon>Burkholderiales</taxon>
        <taxon>Comamonadaceae</taxon>
        <taxon>Variovorax</taxon>
    </lineage>
</organism>
<evidence type="ECO:0000313" key="1">
    <source>
        <dbReference type="EMBL" id="ACS19098.1"/>
    </source>
</evidence>
<dbReference type="AlphaFoldDB" id="C5CJP5"/>
<gene>
    <name evidence="1" type="ordered locus">Vapar_2472</name>
</gene>
<protein>
    <submittedName>
        <fullName evidence="1">Phage portal protein, HK97 family</fullName>
    </submittedName>
</protein>
<dbReference type="OrthoDB" id="9765386at2"/>
<sequence>MALNPLTAVRQAFGARAEATPEPGVVALQRIAIEMTGGGPTEIYDVVHAGPTNPKSTAWWPGRSNDAGVHVTHGIAFMQAAVWACIDAIASAIASSDWNVYAGVRGADDKKVIPEDRLQYVLNTRFNPEMTAQAGKRAMGIGAAGYGNGIAEIEWDMAGRLAWLWPISPDRVEMVRNQFGRLVYRVTQDYQGGFVDLEPEDVFHIRGASLTGLAGDDMVAKAIKTIARSVAVDQFASSYFANGTQMGGVLEYPNKLDDPTFERLKTQINDKHQGARNAFRTLFLEAGGKFTQFAADADKSQLVDVKNQLIEEVCRWFRVPPHKIAHLLRATNNNIEHQGLEFTRDTLRPWVKEIEQEADFKLFSTRGPKKFVELDVDWAEQGDYGSRMTAYSTARGMGVFSVNDVLRKLGENTIGPVGDVRTMNGAAVRLEDVGKNMMPAPAPAATPAPAPAANAGQAGDVAQAWLTSVYARIQRRFDNRKDAAGASAALQDAKIYAAEQVAEMAEALGDRIEAAQAKAIEMVGSPLLPADAAAEVFKKEPA</sequence>
<proteinExistence type="predicted"/>
<accession>C5CJP5</accession>
<dbReference type="Pfam" id="PF04860">
    <property type="entry name" value="Phage_portal"/>
    <property type="match status" value="1"/>
</dbReference>
<dbReference type="HOGENOM" id="CLU_033789_0_0_4"/>
<dbReference type="InterPro" id="IPR006427">
    <property type="entry name" value="Portal_HK97"/>
</dbReference>
<dbReference type="NCBIfam" id="TIGR01537">
    <property type="entry name" value="portal_HK97"/>
    <property type="match status" value="1"/>
</dbReference>
<dbReference type="InterPro" id="IPR006944">
    <property type="entry name" value="Phage/GTA_portal"/>
</dbReference>
<dbReference type="STRING" id="543728.Vapar_2472"/>
<dbReference type="eggNOG" id="COG4695">
    <property type="taxonomic scope" value="Bacteria"/>
</dbReference>